<name>U6L895_EIMTE</name>
<proteinExistence type="predicted"/>
<dbReference type="VEuPathDB" id="ToxoDB:ETH2_1347500"/>
<reference evidence="3" key="2">
    <citation type="submission" date="2013-10" db="EMBL/GenBank/DDBJ databases">
        <authorList>
            <person name="Aslett M."/>
        </authorList>
    </citation>
    <scope>NUCLEOTIDE SEQUENCE [LARGE SCALE GENOMIC DNA]</scope>
    <source>
        <strain evidence="3">Houghton</strain>
    </source>
</reference>
<feature type="coiled-coil region" evidence="1">
    <location>
        <begin position="499"/>
        <end position="549"/>
    </location>
</feature>
<evidence type="ECO:0000313" key="3">
    <source>
        <dbReference type="EMBL" id="CDJ43985.1"/>
    </source>
</evidence>
<accession>U6L895</accession>
<dbReference type="RefSeq" id="XP_013234734.1">
    <property type="nucleotide sequence ID" value="XM_013379280.1"/>
</dbReference>
<dbReference type="Proteomes" id="UP000030747">
    <property type="component" value="Unassembled WGS sequence"/>
</dbReference>
<dbReference type="VEuPathDB" id="ToxoDB:ETH_00029820"/>
<dbReference type="AlphaFoldDB" id="U6L895"/>
<feature type="compositionally biased region" description="Low complexity" evidence="2">
    <location>
        <begin position="204"/>
        <end position="218"/>
    </location>
</feature>
<evidence type="ECO:0000256" key="2">
    <source>
        <dbReference type="SAM" id="MobiDB-lite"/>
    </source>
</evidence>
<keyword evidence="4" id="KW-1185">Reference proteome</keyword>
<dbReference type="OrthoDB" id="349198at2759"/>
<evidence type="ECO:0000256" key="1">
    <source>
        <dbReference type="SAM" id="Coils"/>
    </source>
</evidence>
<reference evidence="3" key="1">
    <citation type="submission" date="2013-10" db="EMBL/GenBank/DDBJ databases">
        <title>Genomic analysis of the causative agents of coccidiosis in chickens.</title>
        <authorList>
            <person name="Reid A.J."/>
            <person name="Blake D."/>
            <person name="Billington K."/>
            <person name="Browne H."/>
            <person name="Dunn M."/>
            <person name="Hung S."/>
            <person name="Kawahara F."/>
            <person name="Miranda-Saavedra D."/>
            <person name="Mourier T."/>
            <person name="Nagra H."/>
            <person name="Otto T.D."/>
            <person name="Rawlings N."/>
            <person name="Sanchez A."/>
            <person name="Sanders M."/>
            <person name="Subramaniam C."/>
            <person name="Tay Y."/>
            <person name="Dear P."/>
            <person name="Doerig C."/>
            <person name="Gruber A."/>
            <person name="Parkinson J."/>
            <person name="Shirley M."/>
            <person name="Wan K.L."/>
            <person name="Berriman M."/>
            <person name="Tomley F."/>
            <person name="Pain A."/>
        </authorList>
    </citation>
    <scope>NUCLEOTIDE SEQUENCE [LARGE SCALE GENOMIC DNA]</scope>
    <source>
        <strain evidence="3">Houghton</strain>
    </source>
</reference>
<feature type="region of interest" description="Disordered" evidence="2">
    <location>
        <begin position="172"/>
        <end position="218"/>
    </location>
</feature>
<dbReference type="GeneID" id="25255043"/>
<feature type="compositionally biased region" description="Basic and acidic residues" evidence="2">
    <location>
        <begin position="187"/>
        <end position="196"/>
    </location>
</feature>
<sequence length="669" mass="72561">MLKGGKIAPITAQAGVTGQQQYSLQQQQLLQKNWKHGSEATTAAATAAAAEATVAATAQSGETSNQCAVLWEALADLHSHPTYLLQCPQQLLRLRRQLLQQQLQQQLLAEGPWGEPMRFAAGKEAPRTLTAALRWVPRAAAAEAAAFVSLLQLLYTRGGAAALGIQKQQQQQQQEKRHSFSADASDVCERSDEAAESHFPLVNQQQQQQQEQQQQQQLQPQLQQQQQVRGWLPLSDAATLPTEAGSSAATLQELLNPAALLEGSLEALHGPLAAQLAAVLDSSINSSSTSTSSCGITAFKIGLLLEQAAAATEQAIAAAVQNSPQKRLEREQHQQQQQQQRQPLLVRFLLDLSTRVLDRLETQWDSSALLLPQLSAAAAAEWAPAAEEGAPPRSSLPPFLTAFASRLQDLLLAYAASLSSLQQPQQQFQQQPQQQQQQQPTRAVSRLETLVGRDVSRCLNYCLQMAHFMGKASSCVFLINSFSCLRASLQLQSLAFMWDASLQEQQQQLLQEQQQLQQQVLVLQEAVSMRVHRQQRQLLTQLIEEKTEELGNLLGLGLYGSSSLSRCMQEAPPAAAAATSAAAAAAAAGPTLRTGDACKQFIAAVLGSPKALDMPLLAAINEGAARRRTRAIALGLLLAKYTELYSKAAAECTQPPPHSPQELKLIFDL</sequence>
<evidence type="ECO:0000313" key="4">
    <source>
        <dbReference type="Proteomes" id="UP000030747"/>
    </source>
</evidence>
<protein>
    <submittedName>
        <fullName evidence="3">Uncharacterized protein</fullName>
    </submittedName>
</protein>
<organism evidence="3 4">
    <name type="scientific">Eimeria tenella</name>
    <name type="common">Coccidian parasite</name>
    <dbReference type="NCBI Taxonomy" id="5802"/>
    <lineage>
        <taxon>Eukaryota</taxon>
        <taxon>Sar</taxon>
        <taxon>Alveolata</taxon>
        <taxon>Apicomplexa</taxon>
        <taxon>Conoidasida</taxon>
        <taxon>Coccidia</taxon>
        <taxon>Eucoccidiorida</taxon>
        <taxon>Eimeriorina</taxon>
        <taxon>Eimeriidae</taxon>
        <taxon>Eimeria</taxon>
    </lineage>
</organism>
<keyword evidence="1" id="KW-0175">Coiled coil</keyword>
<gene>
    <name evidence="3" type="ORF">ETH_00029820</name>
</gene>
<dbReference type="EMBL" id="HG676474">
    <property type="protein sequence ID" value="CDJ43985.1"/>
    <property type="molecule type" value="Genomic_DNA"/>
</dbReference>